<accession>A0A9D2G0X0</accession>
<organism evidence="1 2">
    <name type="scientific">Candidatus Atopostipes pullistercoris</name>
    <dbReference type="NCBI Taxonomy" id="2838467"/>
    <lineage>
        <taxon>Bacteria</taxon>
        <taxon>Bacillati</taxon>
        <taxon>Bacillota</taxon>
        <taxon>Bacilli</taxon>
        <taxon>Lactobacillales</taxon>
        <taxon>Carnobacteriaceae</taxon>
        <taxon>Atopostipes</taxon>
    </lineage>
</organism>
<comment type="caution">
    <text evidence="1">The sequence shown here is derived from an EMBL/GenBank/DDBJ whole genome shotgun (WGS) entry which is preliminary data.</text>
</comment>
<protein>
    <submittedName>
        <fullName evidence="1">DUF956 family protein</fullName>
    </submittedName>
</protein>
<gene>
    <name evidence="1" type="ORF">H9808_01330</name>
</gene>
<dbReference type="Proteomes" id="UP000824106">
    <property type="component" value="Unassembled WGS sequence"/>
</dbReference>
<reference evidence="1" key="1">
    <citation type="journal article" date="2021" name="PeerJ">
        <title>Extensive microbial diversity within the chicken gut microbiome revealed by metagenomics and culture.</title>
        <authorList>
            <person name="Gilroy R."/>
            <person name="Ravi A."/>
            <person name="Getino M."/>
            <person name="Pursley I."/>
            <person name="Horton D.L."/>
            <person name="Alikhan N.F."/>
            <person name="Baker D."/>
            <person name="Gharbi K."/>
            <person name="Hall N."/>
            <person name="Watson M."/>
            <person name="Adriaenssens E.M."/>
            <person name="Foster-Nyarko E."/>
            <person name="Jarju S."/>
            <person name="Secka A."/>
            <person name="Antonio M."/>
            <person name="Oren A."/>
            <person name="Chaudhuri R.R."/>
            <person name="La Ragione R."/>
            <person name="Hildebrand F."/>
            <person name="Pallen M.J."/>
        </authorList>
    </citation>
    <scope>NUCLEOTIDE SEQUENCE</scope>
    <source>
        <strain evidence="1">CHK169-4300</strain>
    </source>
</reference>
<dbReference type="AlphaFoldDB" id="A0A9D2G0X0"/>
<sequence>MLNKKIEFMSRANSKLNPLAPQSGLLIIGDNGVEFRSEKSPGYVQIPWSSIVQIRVQMFFKGRYVRGFFIETDENQDFEFIVSNAKEVLRKMRNHLGREQFVRNPSNLSQIFHRKKNS</sequence>
<evidence type="ECO:0000313" key="1">
    <source>
        <dbReference type="EMBL" id="HIZ70412.1"/>
    </source>
</evidence>
<dbReference type="Pfam" id="PF06115">
    <property type="entry name" value="DUF956"/>
    <property type="match status" value="1"/>
</dbReference>
<proteinExistence type="predicted"/>
<dbReference type="EMBL" id="DXAZ01000018">
    <property type="protein sequence ID" value="HIZ70412.1"/>
    <property type="molecule type" value="Genomic_DNA"/>
</dbReference>
<dbReference type="InterPro" id="IPR010360">
    <property type="entry name" value="DUF956"/>
</dbReference>
<evidence type="ECO:0000313" key="2">
    <source>
        <dbReference type="Proteomes" id="UP000824106"/>
    </source>
</evidence>
<reference evidence="1" key="2">
    <citation type="submission" date="2021-04" db="EMBL/GenBank/DDBJ databases">
        <authorList>
            <person name="Gilroy R."/>
        </authorList>
    </citation>
    <scope>NUCLEOTIDE SEQUENCE</scope>
    <source>
        <strain evidence="1">CHK169-4300</strain>
    </source>
</reference>
<name>A0A9D2G0X0_9LACT</name>